<sequence length="147" mass="16892">LANANFDLYVGDDNMLGAGNQFATWYIHQTPPDCNRVNNHARMWDNIDDVSSLRGIRCQGMGCHRNEPENVEVLEMHFSNKPLYHWTIYKDRGHPYQMYGLDGKTYGECIMFPGDTFGCPNAFGGMKSGVRMFRCLTQWTVEDIERA</sequence>
<evidence type="ECO:0000313" key="1">
    <source>
        <dbReference type="EMBL" id="KAK0745670.1"/>
    </source>
</evidence>
<feature type="non-terminal residue" evidence="1">
    <location>
        <position position="1"/>
    </location>
</feature>
<dbReference type="EMBL" id="JAUKUD010000004">
    <property type="protein sequence ID" value="KAK0745670.1"/>
    <property type="molecule type" value="Genomic_DNA"/>
</dbReference>
<comment type="caution">
    <text evidence="1">The sequence shown here is derived from an EMBL/GenBank/DDBJ whole genome shotgun (WGS) entry which is preliminary data.</text>
</comment>
<feature type="non-terminal residue" evidence="1">
    <location>
        <position position="147"/>
    </location>
</feature>
<protein>
    <submittedName>
        <fullName evidence="1">Uncharacterized protein</fullName>
    </submittedName>
</protein>
<name>A0AA40EUE2_9PEZI</name>
<reference evidence="1" key="1">
    <citation type="submission" date="2023-06" db="EMBL/GenBank/DDBJ databases">
        <title>Genome-scale phylogeny and comparative genomics of the fungal order Sordariales.</title>
        <authorList>
            <consortium name="Lawrence Berkeley National Laboratory"/>
            <person name="Hensen N."/>
            <person name="Bonometti L."/>
            <person name="Westerberg I."/>
            <person name="Brannstrom I.O."/>
            <person name="Guillou S."/>
            <person name="Cros-Aarteil S."/>
            <person name="Calhoun S."/>
            <person name="Haridas S."/>
            <person name="Kuo A."/>
            <person name="Mondo S."/>
            <person name="Pangilinan J."/>
            <person name="Riley R."/>
            <person name="LaButti K."/>
            <person name="Andreopoulos B."/>
            <person name="Lipzen A."/>
            <person name="Chen C."/>
            <person name="Yanf M."/>
            <person name="Daum C."/>
            <person name="Ng V."/>
            <person name="Clum A."/>
            <person name="Steindorff A."/>
            <person name="Ohm R."/>
            <person name="Martin F."/>
            <person name="Silar P."/>
            <person name="Natvig D."/>
            <person name="Lalanne C."/>
            <person name="Gautier V."/>
            <person name="Ament-velasquez S.L."/>
            <person name="Kruys A."/>
            <person name="Hutchinson M.I."/>
            <person name="Powell A.J."/>
            <person name="Barry K."/>
            <person name="Miller A.N."/>
            <person name="Grigoriev I.V."/>
            <person name="Debuchy R."/>
            <person name="Gladieux P."/>
            <person name="Thoren M.H."/>
            <person name="Johannesson H."/>
        </authorList>
    </citation>
    <scope>NUCLEOTIDE SEQUENCE</scope>
    <source>
        <strain evidence="1">SMH3187-1</strain>
    </source>
</reference>
<organism evidence="1 2">
    <name type="scientific">Schizothecium vesticola</name>
    <dbReference type="NCBI Taxonomy" id="314040"/>
    <lineage>
        <taxon>Eukaryota</taxon>
        <taxon>Fungi</taxon>
        <taxon>Dikarya</taxon>
        <taxon>Ascomycota</taxon>
        <taxon>Pezizomycotina</taxon>
        <taxon>Sordariomycetes</taxon>
        <taxon>Sordariomycetidae</taxon>
        <taxon>Sordariales</taxon>
        <taxon>Schizotheciaceae</taxon>
        <taxon>Schizothecium</taxon>
    </lineage>
</organism>
<gene>
    <name evidence="1" type="ORF">B0T18DRAFT_291841</name>
</gene>
<dbReference type="AlphaFoldDB" id="A0AA40EUE2"/>
<keyword evidence="2" id="KW-1185">Reference proteome</keyword>
<dbReference type="Proteomes" id="UP001172155">
    <property type="component" value="Unassembled WGS sequence"/>
</dbReference>
<evidence type="ECO:0000313" key="2">
    <source>
        <dbReference type="Proteomes" id="UP001172155"/>
    </source>
</evidence>
<accession>A0AA40EUE2</accession>
<proteinExistence type="predicted"/>